<name>A0A5A8EJE8_CAFRO</name>
<evidence type="ECO:0000313" key="2">
    <source>
        <dbReference type="EMBL" id="KAA0176767.1"/>
    </source>
</evidence>
<evidence type="ECO:0000313" key="3">
    <source>
        <dbReference type="Proteomes" id="UP000322899"/>
    </source>
</evidence>
<comment type="caution">
    <text evidence="2">The sequence shown here is derived from an EMBL/GenBank/DDBJ whole genome shotgun (WGS) entry which is preliminary data.</text>
</comment>
<feature type="region of interest" description="Disordered" evidence="1">
    <location>
        <begin position="274"/>
        <end position="293"/>
    </location>
</feature>
<evidence type="ECO:0000256" key="1">
    <source>
        <dbReference type="SAM" id="MobiDB-lite"/>
    </source>
</evidence>
<dbReference type="EMBL" id="VLTO01000006">
    <property type="protein sequence ID" value="KAA0176767.1"/>
    <property type="molecule type" value="Genomic_DNA"/>
</dbReference>
<dbReference type="AlphaFoldDB" id="A0A5A8EJE8"/>
<organism evidence="2 3">
    <name type="scientific">Cafeteria roenbergensis</name>
    <name type="common">Marine flagellate</name>
    <dbReference type="NCBI Taxonomy" id="33653"/>
    <lineage>
        <taxon>Eukaryota</taxon>
        <taxon>Sar</taxon>
        <taxon>Stramenopiles</taxon>
        <taxon>Bigyra</taxon>
        <taxon>Opalozoa</taxon>
        <taxon>Bicosoecida</taxon>
        <taxon>Cafeteriaceae</taxon>
        <taxon>Cafeteria</taxon>
    </lineage>
</organism>
<proteinExistence type="predicted"/>
<feature type="region of interest" description="Disordered" evidence="1">
    <location>
        <begin position="16"/>
        <end position="42"/>
    </location>
</feature>
<protein>
    <submittedName>
        <fullName evidence="2">Uncharacterized protein</fullName>
    </submittedName>
</protein>
<accession>A0A5A8EJE8</accession>
<dbReference type="OrthoDB" id="14839at2759"/>
<sequence length="312" mass="33427">MDPREEVAGQRVAVGLDEPNGAELHGAAHGGGNGSAASKQRSADRLHVLRRGPCASAALVGSVCTAVLEVPSHELDSFWSAGYRKTDECPASPVEMGSIYQRMRARNLCMHRDFTNSGVNGARAQLTTAVLLVAVALVSAPCFASEQEQVCGVFLVQGKLACAANDVKAVRLAKFCTELTGRTSDVCDMLVEEIRSRHQALVKHTETATSCELASPDVEMDHVWYSVKPNAKRMAKRMAGSFDSERLTPVTEQIDAPDGLQSDPEALEAWFVKPTPQKSLRGDAGPGNEQSPVEELLAEAAEARGLTQCKPE</sequence>
<reference evidence="2 3" key="1">
    <citation type="submission" date="2019-07" db="EMBL/GenBank/DDBJ databases">
        <title>Genomes of Cafeteria roenbergensis.</title>
        <authorList>
            <person name="Fischer M.G."/>
            <person name="Hackl T."/>
            <person name="Roman M."/>
        </authorList>
    </citation>
    <scope>NUCLEOTIDE SEQUENCE [LARGE SCALE GENOMIC DNA]</scope>
    <source>
        <strain evidence="2 3">E4-10P</strain>
    </source>
</reference>
<dbReference type="Proteomes" id="UP000322899">
    <property type="component" value="Unassembled WGS sequence"/>
</dbReference>
<gene>
    <name evidence="2" type="ORF">FNF27_01589</name>
</gene>